<keyword evidence="5" id="KW-0472">Membrane</keyword>
<dbReference type="GO" id="GO:0016020">
    <property type="term" value="C:membrane"/>
    <property type="evidence" value="ECO:0007669"/>
    <property type="project" value="UniProtKB-SubCell"/>
</dbReference>
<keyword evidence="3" id="KW-0812">Transmembrane</keyword>
<dbReference type="PANTHER" id="PTHR21716">
    <property type="entry name" value="TRANSMEMBRANE PROTEIN"/>
    <property type="match status" value="1"/>
</dbReference>
<proteinExistence type="inferred from homology"/>
<dbReference type="EMBL" id="LTDF01000084">
    <property type="protein sequence ID" value="KXT50329.1"/>
    <property type="molecule type" value="Genomic_DNA"/>
</dbReference>
<organism evidence="6">
    <name type="scientific">Bacteroides intestinalis</name>
    <dbReference type="NCBI Taxonomy" id="329854"/>
    <lineage>
        <taxon>Bacteria</taxon>
        <taxon>Pseudomonadati</taxon>
        <taxon>Bacteroidota</taxon>
        <taxon>Bacteroidia</taxon>
        <taxon>Bacteroidales</taxon>
        <taxon>Bacteroidaceae</taxon>
        <taxon>Bacteroides</taxon>
    </lineage>
</organism>
<keyword evidence="4" id="KW-1133">Transmembrane helix</keyword>
<dbReference type="Proteomes" id="UP000070319">
    <property type="component" value="Unassembled WGS sequence"/>
</dbReference>
<comment type="similarity">
    <text evidence="2">Belongs to the autoinducer-2 exporter (AI-2E) (TC 2.A.86) family.</text>
</comment>
<dbReference type="PANTHER" id="PTHR21716:SF4">
    <property type="entry name" value="TRANSMEMBRANE PROTEIN 245"/>
    <property type="match status" value="1"/>
</dbReference>
<reference evidence="6 7" key="1">
    <citation type="submission" date="2016-02" db="EMBL/GenBank/DDBJ databases">
        <authorList>
            <person name="Wen L."/>
            <person name="He K."/>
            <person name="Yang H."/>
        </authorList>
    </citation>
    <scope>NUCLEOTIDE SEQUENCE [LARGE SCALE GENOMIC DNA]</scope>
    <source>
        <strain evidence="6 7">KLE1704</strain>
    </source>
</reference>
<evidence type="ECO:0000256" key="5">
    <source>
        <dbReference type="ARBA" id="ARBA00023136"/>
    </source>
</evidence>
<accession>A0A139LFW0</accession>
<evidence type="ECO:0000256" key="2">
    <source>
        <dbReference type="ARBA" id="ARBA00009773"/>
    </source>
</evidence>
<evidence type="ECO:0000256" key="4">
    <source>
        <dbReference type="ARBA" id="ARBA00022989"/>
    </source>
</evidence>
<dbReference type="AlphaFoldDB" id="A0A139LFW0"/>
<evidence type="ECO:0000313" key="6">
    <source>
        <dbReference type="EMBL" id="KXT50329.1"/>
    </source>
</evidence>
<protein>
    <recommendedName>
        <fullName evidence="8">AI-2E family transporter</fullName>
    </recommendedName>
</protein>
<evidence type="ECO:0000256" key="3">
    <source>
        <dbReference type="ARBA" id="ARBA00022692"/>
    </source>
</evidence>
<name>A0A139LFW0_9BACE</name>
<sequence>MFLKKTAKKYMSTKEQYWKYSLITIIIGLGIILFLQITPFLGGLLGALTIYILVRRQMIHLTDKRKMKRSVAATLITTEAILFFLVPLALAVWLLVSKLQDINLDPQSIIAPIESAANIIKEKTGYDVLGKDTTSFIISALPAIGQFVMGSISSFAVNLFVLVFVLYFMLIGGQRMEKYISEILPFSEANTEHVVHDIKMIVHSNAVGIPLLAIIQGGVAMIGYWFFDVPDILLTGFLTCLATVIPMVGTALVWFPIAVYMALSGDLFNGIGLAIFGTLIISQLDNLIRFILQKKMADIHPLITIFGVVIGLSLFGFMGVIFGPLLLSLFFLFVDMFKREYLDGKKLD</sequence>
<evidence type="ECO:0000313" key="7">
    <source>
        <dbReference type="Proteomes" id="UP000070319"/>
    </source>
</evidence>
<comment type="subcellular location">
    <subcellularLocation>
        <location evidence="1">Membrane</location>
        <topology evidence="1">Multi-pass membrane protein</topology>
    </subcellularLocation>
</comment>
<dbReference type="Pfam" id="PF01594">
    <property type="entry name" value="AI-2E_transport"/>
    <property type="match status" value="1"/>
</dbReference>
<dbReference type="PATRIC" id="fig|329854.7.peg.2479"/>
<evidence type="ECO:0000256" key="1">
    <source>
        <dbReference type="ARBA" id="ARBA00004141"/>
    </source>
</evidence>
<comment type="caution">
    <text evidence="6">The sequence shown here is derived from an EMBL/GenBank/DDBJ whole genome shotgun (WGS) entry which is preliminary data.</text>
</comment>
<evidence type="ECO:0008006" key="8">
    <source>
        <dbReference type="Google" id="ProtNLM"/>
    </source>
</evidence>
<gene>
    <name evidence="6" type="ORF">HMPREF2531_02433</name>
</gene>
<dbReference type="InterPro" id="IPR002549">
    <property type="entry name" value="AI-2E-like"/>
</dbReference>